<dbReference type="InterPro" id="IPR050595">
    <property type="entry name" value="Bact_response_regulator"/>
</dbReference>
<keyword evidence="1 2" id="KW-0597">Phosphoprotein</keyword>
<dbReference type="PANTHER" id="PTHR44591:SF18">
    <property type="entry name" value="REGULATORY PROTEIN"/>
    <property type="match status" value="1"/>
</dbReference>
<evidence type="ECO:0000256" key="1">
    <source>
        <dbReference type="ARBA" id="ARBA00022553"/>
    </source>
</evidence>
<feature type="modified residue" description="4-aspartylphosphate" evidence="2">
    <location>
        <position position="52"/>
    </location>
</feature>
<evidence type="ECO:0000313" key="5">
    <source>
        <dbReference type="Proteomes" id="UP000248918"/>
    </source>
</evidence>
<dbReference type="OrthoDB" id="9800897at2"/>
<dbReference type="PROSITE" id="PS50110">
    <property type="entry name" value="RESPONSE_REGULATORY"/>
    <property type="match status" value="1"/>
</dbReference>
<evidence type="ECO:0000256" key="2">
    <source>
        <dbReference type="PROSITE-ProRule" id="PRU00169"/>
    </source>
</evidence>
<dbReference type="AlphaFoldDB" id="A0A329B4M4"/>
<proteinExistence type="predicted"/>
<evidence type="ECO:0000259" key="3">
    <source>
        <dbReference type="PROSITE" id="PS50110"/>
    </source>
</evidence>
<dbReference type="CDD" id="cd17574">
    <property type="entry name" value="REC_OmpR"/>
    <property type="match status" value="1"/>
</dbReference>
<organism evidence="4 5">
    <name type="scientific">Paraburkholderia bryophila</name>
    <dbReference type="NCBI Taxonomy" id="420952"/>
    <lineage>
        <taxon>Bacteria</taxon>
        <taxon>Pseudomonadati</taxon>
        <taxon>Pseudomonadota</taxon>
        <taxon>Betaproteobacteria</taxon>
        <taxon>Burkholderiales</taxon>
        <taxon>Burkholderiaceae</taxon>
        <taxon>Paraburkholderia</taxon>
    </lineage>
</organism>
<gene>
    <name evidence="4" type="ORF">BX591_1597</name>
</gene>
<dbReference type="PANTHER" id="PTHR44591">
    <property type="entry name" value="STRESS RESPONSE REGULATOR PROTEIN 1"/>
    <property type="match status" value="1"/>
</dbReference>
<feature type="domain" description="Response regulatory" evidence="3">
    <location>
        <begin position="3"/>
        <end position="115"/>
    </location>
</feature>
<dbReference type="InterPro" id="IPR011006">
    <property type="entry name" value="CheY-like_superfamily"/>
</dbReference>
<dbReference type="InterPro" id="IPR001789">
    <property type="entry name" value="Sig_transdc_resp-reg_receiver"/>
</dbReference>
<accession>A0A329B4M4</accession>
<sequence>MHTILLVDDEPEILAAWRLILEMEGYAVVCASNGVEALARVESCRVDLVVTDWMMPHIDGGELCTRLKRKPEFANVPILVHTSSQLSEGKKRNWQGYVRKPAEAVVFLSAVAELLHND</sequence>
<evidence type="ECO:0000313" key="4">
    <source>
        <dbReference type="EMBL" id="RAS15628.1"/>
    </source>
</evidence>
<dbReference type="GO" id="GO:0000160">
    <property type="term" value="P:phosphorelay signal transduction system"/>
    <property type="evidence" value="ECO:0007669"/>
    <property type="project" value="InterPro"/>
</dbReference>
<dbReference type="SMART" id="SM00448">
    <property type="entry name" value="REC"/>
    <property type="match status" value="1"/>
</dbReference>
<dbReference type="EMBL" id="QLTK01000059">
    <property type="protein sequence ID" value="RAS15628.1"/>
    <property type="molecule type" value="Genomic_DNA"/>
</dbReference>
<comment type="caution">
    <text evidence="4">The sequence shown here is derived from an EMBL/GenBank/DDBJ whole genome shotgun (WGS) entry which is preliminary data.</text>
</comment>
<dbReference type="Pfam" id="PF00072">
    <property type="entry name" value="Response_reg"/>
    <property type="match status" value="1"/>
</dbReference>
<dbReference type="Gene3D" id="3.40.50.2300">
    <property type="match status" value="1"/>
</dbReference>
<dbReference type="Proteomes" id="UP000248918">
    <property type="component" value="Unassembled WGS sequence"/>
</dbReference>
<dbReference type="SUPFAM" id="SSF52172">
    <property type="entry name" value="CheY-like"/>
    <property type="match status" value="1"/>
</dbReference>
<protein>
    <submittedName>
        <fullName evidence="4">Response regulator receiver domain-containing protein</fullName>
    </submittedName>
</protein>
<name>A0A329B4M4_9BURK</name>
<reference evidence="4 5" key="1">
    <citation type="submission" date="2018-06" db="EMBL/GenBank/DDBJ databases">
        <title>Genomic Encyclopedia of Type Strains, Phase III (KMG-III): the genomes of soil and plant-associated and newly described type strains.</title>
        <authorList>
            <person name="Whitman W."/>
        </authorList>
    </citation>
    <scope>NUCLEOTIDE SEQUENCE [LARGE SCALE GENOMIC DNA]</scope>
    <source>
        <strain evidence="4 5">LMG 23644</strain>
    </source>
</reference>